<dbReference type="PANTHER" id="PTHR12893:SF0">
    <property type="entry name" value="GRASP65"/>
    <property type="match status" value="1"/>
</dbReference>
<sequence length="349" mass="39026">MGGVHSAEHGRYGFHVLKVKENSPAYHAGIEQFFDYIVAINGISLEDGDKQVLLATLQEHKDRAIPFTIYSSKERAFRDVMLTPATAWSSDPREQSLIGCSIRYCTYERAGEYVWHILNVSPNSPAEMAGVIPHTDYVIGSPLTVLKSDDDFYNLVEDNLGKPLRLYVYNTEWDSCREVIIVPNHDWGGTGSLGCDVGFGLLHRIPRRNPDGQVEEDDDHTNEDRENRRQHDDYPSTYSNTIFSATDFEPTIDQSPTTTTHSITSYEEGPLSTPQQRSSTEEPTIPTNSSKRVSSSSSSSIDYVDRAEVTEVTESPEAPPPPPLSSNHNHQEDLLREAQSTRLPDSPLV</sequence>
<feature type="compositionally biased region" description="Basic and acidic residues" evidence="6">
    <location>
        <begin position="222"/>
        <end position="234"/>
    </location>
</feature>
<accession>A0A168QFB9</accession>
<dbReference type="STRING" id="4829.A0A168QFB9"/>
<feature type="binding site" evidence="5">
    <location>
        <position position="105"/>
    </location>
    <ligand>
        <name>Zn(2+)</name>
        <dbReference type="ChEBI" id="CHEBI:29105"/>
    </ligand>
</feature>
<feature type="region of interest" description="Disordered" evidence="6">
    <location>
        <begin position="206"/>
        <end position="349"/>
    </location>
</feature>
<dbReference type="EMBL" id="LT554406">
    <property type="protein sequence ID" value="SAM04554.1"/>
    <property type="molecule type" value="Genomic_DNA"/>
</dbReference>
<feature type="domain" description="PDZ GRASP-type" evidence="7">
    <location>
        <begin position="113"/>
        <end position="202"/>
    </location>
</feature>
<dbReference type="FunCoup" id="A0A168QFB9">
    <property type="interactions" value="299"/>
</dbReference>
<keyword evidence="2" id="KW-0677">Repeat</keyword>
<feature type="compositionally biased region" description="Polar residues" evidence="6">
    <location>
        <begin position="272"/>
        <end position="288"/>
    </location>
</feature>
<feature type="compositionally biased region" description="Low complexity" evidence="6">
    <location>
        <begin position="289"/>
        <end position="300"/>
    </location>
</feature>
<comment type="subcellular location">
    <subcellularLocation>
        <location evidence="1">Golgi apparatus membrane</location>
    </subcellularLocation>
</comment>
<evidence type="ECO:0000256" key="3">
    <source>
        <dbReference type="ARBA" id="ARBA00023034"/>
    </source>
</evidence>
<evidence type="ECO:0000259" key="7">
    <source>
        <dbReference type="PROSITE" id="PS51865"/>
    </source>
</evidence>
<dbReference type="GO" id="GO:0007030">
    <property type="term" value="P:Golgi organization"/>
    <property type="evidence" value="ECO:0007669"/>
    <property type="project" value="TreeGrafter"/>
</dbReference>
<dbReference type="InParanoid" id="A0A168QFB9"/>
<dbReference type="PROSITE" id="PS51865">
    <property type="entry name" value="PDZ_GRASP"/>
    <property type="match status" value="2"/>
</dbReference>
<evidence type="ECO:0000313" key="9">
    <source>
        <dbReference type="Proteomes" id="UP000078561"/>
    </source>
</evidence>
<proteinExistence type="predicted"/>
<dbReference type="Pfam" id="PF04495">
    <property type="entry name" value="GRASP55_65"/>
    <property type="match status" value="2"/>
</dbReference>
<evidence type="ECO:0000256" key="5">
    <source>
        <dbReference type="PIRSR" id="PIRSR607583-1"/>
    </source>
</evidence>
<reference evidence="8" key="1">
    <citation type="submission" date="2016-04" db="EMBL/GenBank/DDBJ databases">
        <authorList>
            <person name="Evans L.H."/>
            <person name="Alamgir A."/>
            <person name="Owens N."/>
            <person name="Weber N.D."/>
            <person name="Virtaneva K."/>
            <person name="Barbian K."/>
            <person name="Babar A."/>
            <person name="Rosenke K."/>
        </authorList>
    </citation>
    <scope>NUCLEOTIDE SEQUENCE [LARGE SCALE GENOMIC DNA]</scope>
    <source>
        <strain evidence="8">CBS 101.48</strain>
    </source>
</reference>
<keyword evidence="5" id="KW-0862">Zinc</keyword>
<evidence type="ECO:0000256" key="4">
    <source>
        <dbReference type="ARBA" id="ARBA00023136"/>
    </source>
</evidence>
<name>A0A168QFB9_ABSGL</name>
<feature type="domain" description="PDZ GRASP-type" evidence="7">
    <location>
        <begin position="12"/>
        <end position="107"/>
    </location>
</feature>
<feature type="compositionally biased region" description="Polar residues" evidence="6">
    <location>
        <begin position="252"/>
        <end position="265"/>
    </location>
</feature>
<dbReference type="PANTHER" id="PTHR12893">
    <property type="entry name" value="GOLGI REASSEMBLY STACKING PROTEIN GRASP"/>
    <property type="match status" value="1"/>
</dbReference>
<keyword evidence="4" id="KW-0472">Membrane</keyword>
<dbReference type="OrthoDB" id="3318at2759"/>
<dbReference type="AlphaFoldDB" id="A0A168QFB9"/>
<evidence type="ECO:0000313" key="8">
    <source>
        <dbReference type="EMBL" id="SAM04554.1"/>
    </source>
</evidence>
<dbReference type="Gene3D" id="2.30.42.10">
    <property type="match status" value="2"/>
</dbReference>
<keyword evidence="3" id="KW-0333">Golgi apparatus</keyword>
<dbReference type="FunFam" id="2.30.42.10:FF:000026">
    <property type="entry name" value="Golgi reassembly stacking protein 2"/>
    <property type="match status" value="1"/>
</dbReference>
<dbReference type="InterPro" id="IPR024958">
    <property type="entry name" value="GRASP_PDZ"/>
</dbReference>
<feature type="binding site" evidence="5">
    <location>
        <position position="15"/>
    </location>
    <ligand>
        <name>Zn(2+)</name>
        <dbReference type="ChEBI" id="CHEBI:29105"/>
    </ligand>
</feature>
<evidence type="ECO:0000256" key="6">
    <source>
        <dbReference type="SAM" id="MobiDB-lite"/>
    </source>
</evidence>
<dbReference type="GO" id="GO:0000139">
    <property type="term" value="C:Golgi membrane"/>
    <property type="evidence" value="ECO:0007669"/>
    <property type="project" value="UniProtKB-SubCell"/>
</dbReference>
<gene>
    <name evidence="8" type="primary">ABSGL_10419.1 scaffold 12016</name>
</gene>
<organism evidence="8">
    <name type="scientific">Absidia glauca</name>
    <name type="common">Pin mould</name>
    <dbReference type="NCBI Taxonomy" id="4829"/>
    <lineage>
        <taxon>Eukaryota</taxon>
        <taxon>Fungi</taxon>
        <taxon>Fungi incertae sedis</taxon>
        <taxon>Mucoromycota</taxon>
        <taxon>Mucoromycotina</taxon>
        <taxon>Mucoromycetes</taxon>
        <taxon>Mucorales</taxon>
        <taxon>Cunninghamellaceae</taxon>
        <taxon>Absidia</taxon>
    </lineage>
</organism>
<dbReference type="SUPFAM" id="SSF50156">
    <property type="entry name" value="PDZ domain-like"/>
    <property type="match status" value="2"/>
</dbReference>
<dbReference type="InterPro" id="IPR007583">
    <property type="entry name" value="GRASP55_65"/>
</dbReference>
<dbReference type="GO" id="GO:0046872">
    <property type="term" value="F:metal ion binding"/>
    <property type="evidence" value="ECO:0007669"/>
    <property type="project" value="UniProtKB-KW"/>
</dbReference>
<protein>
    <recommendedName>
        <fullName evidence="7">PDZ GRASP-type domain-containing protein</fullName>
    </recommendedName>
</protein>
<keyword evidence="9" id="KW-1185">Reference proteome</keyword>
<evidence type="ECO:0000256" key="2">
    <source>
        <dbReference type="ARBA" id="ARBA00022737"/>
    </source>
</evidence>
<dbReference type="InterPro" id="IPR036034">
    <property type="entry name" value="PDZ_sf"/>
</dbReference>
<keyword evidence="5" id="KW-0479">Metal-binding</keyword>
<dbReference type="Proteomes" id="UP000078561">
    <property type="component" value="Unassembled WGS sequence"/>
</dbReference>
<evidence type="ECO:0000256" key="1">
    <source>
        <dbReference type="ARBA" id="ARBA00004394"/>
    </source>
</evidence>